<evidence type="ECO:0000313" key="13">
    <source>
        <dbReference type="EMBL" id="APG94080.1"/>
    </source>
</evidence>
<evidence type="ECO:0000256" key="5">
    <source>
        <dbReference type="ARBA" id="ARBA00022906"/>
    </source>
</evidence>
<protein>
    <submittedName>
        <fullName evidence="13">Cation diffusion facilitator family transporter</fullName>
    </submittedName>
</protein>
<dbReference type="InterPro" id="IPR002524">
    <property type="entry name" value="Cation_efflux"/>
</dbReference>
<dbReference type="InterPro" id="IPR058533">
    <property type="entry name" value="Cation_efflux_TM"/>
</dbReference>
<dbReference type="OrthoDB" id="9809646at2"/>
<accession>A0A1L3LVF3</accession>
<feature type="transmembrane region" description="Helical" evidence="10">
    <location>
        <begin position="143"/>
        <end position="167"/>
    </location>
</feature>
<keyword evidence="13" id="KW-0614">Plasmid</keyword>
<dbReference type="GO" id="GO:0005385">
    <property type="term" value="F:zinc ion transmembrane transporter activity"/>
    <property type="evidence" value="ECO:0007669"/>
    <property type="project" value="TreeGrafter"/>
</dbReference>
<keyword evidence="8 10" id="KW-0472">Membrane</keyword>
<evidence type="ECO:0000259" key="12">
    <source>
        <dbReference type="Pfam" id="PF16916"/>
    </source>
</evidence>
<sequence>MPSKQNGQNHAPGHVHDHRRAGSDHEHFHGGLGHVHAPASFGTAFAVGIGLNTAFVAIEALFGFYANSMALLADAGHNLSDVLGLVVAWIAVLLARRLPTPKYTYGLGASSILAALANAMLLLVAVGAIAWEAVQRLWEPMAVGGMTVMFVAGIGILINGLTAYLFASGRKGDLNIRGAYMHMVADAAVSAGVVIAGLLIIQTGWTWVDPAVSLVVVAVILWGTWGLFRGSVALSLDSVPDNVDAEGVRAFLSGLQGVAEVHDLHIWPISTTQTALTAHLVMPAGSPGDEFLFDVHAALRHDHNIGHSTLQVETGEHACPQAPREVV</sequence>
<dbReference type="Pfam" id="PF01545">
    <property type="entry name" value="Cation_efflux"/>
    <property type="match status" value="1"/>
</dbReference>
<organism evidence="13 14">
    <name type="scientific">Sinorhizobium americanum</name>
    <dbReference type="NCBI Taxonomy" id="194963"/>
    <lineage>
        <taxon>Bacteria</taxon>
        <taxon>Pseudomonadati</taxon>
        <taxon>Pseudomonadota</taxon>
        <taxon>Alphaproteobacteria</taxon>
        <taxon>Hyphomicrobiales</taxon>
        <taxon>Rhizobiaceae</taxon>
        <taxon>Sinorhizobium/Ensifer group</taxon>
        <taxon>Sinorhizobium</taxon>
    </lineage>
</organism>
<name>A0A1L3LVF3_9HYPH</name>
<evidence type="ECO:0000259" key="11">
    <source>
        <dbReference type="Pfam" id="PF01545"/>
    </source>
</evidence>
<dbReference type="PANTHER" id="PTHR11562">
    <property type="entry name" value="CATION EFFLUX PROTEIN/ ZINC TRANSPORTER"/>
    <property type="match status" value="1"/>
</dbReference>
<dbReference type="InterPro" id="IPR050681">
    <property type="entry name" value="CDF/SLC30A"/>
</dbReference>
<evidence type="ECO:0000313" key="14">
    <source>
        <dbReference type="Proteomes" id="UP000182306"/>
    </source>
</evidence>
<dbReference type="SUPFAM" id="SSF160240">
    <property type="entry name" value="Cation efflux protein cytoplasmic domain-like"/>
    <property type="match status" value="1"/>
</dbReference>
<evidence type="ECO:0000256" key="6">
    <source>
        <dbReference type="ARBA" id="ARBA00022989"/>
    </source>
</evidence>
<dbReference type="InterPro" id="IPR036837">
    <property type="entry name" value="Cation_efflux_CTD_sf"/>
</dbReference>
<feature type="transmembrane region" description="Helical" evidence="10">
    <location>
        <begin position="78"/>
        <end position="95"/>
    </location>
</feature>
<feature type="transmembrane region" description="Helical" evidence="10">
    <location>
        <begin position="207"/>
        <end position="228"/>
    </location>
</feature>
<evidence type="ECO:0000256" key="2">
    <source>
        <dbReference type="ARBA" id="ARBA00008873"/>
    </source>
</evidence>
<feature type="domain" description="Cation efflux protein transmembrane" evidence="11">
    <location>
        <begin position="47"/>
        <end position="232"/>
    </location>
</feature>
<keyword evidence="4 10" id="KW-0812">Transmembrane</keyword>
<dbReference type="Gene3D" id="1.20.1510.10">
    <property type="entry name" value="Cation efflux protein transmembrane domain"/>
    <property type="match status" value="1"/>
</dbReference>
<evidence type="ECO:0000256" key="3">
    <source>
        <dbReference type="ARBA" id="ARBA00022448"/>
    </source>
</evidence>
<keyword evidence="6 10" id="KW-1133">Transmembrane helix</keyword>
<evidence type="ECO:0000256" key="10">
    <source>
        <dbReference type="SAM" id="Phobius"/>
    </source>
</evidence>
<dbReference type="NCBIfam" id="TIGR01297">
    <property type="entry name" value="CDF"/>
    <property type="match status" value="1"/>
</dbReference>
<proteinExistence type="inferred from homology"/>
<evidence type="ECO:0000256" key="7">
    <source>
        <dbReference type="ARBA" id="ARBA00023065"/>
    </source>
</evidence>
<keyword evidence="5" id="KW-0864">Zinc transport</keyword>
<evidence type="ECO:0000256" key="9">
    <source>
        <dbReference type="SAM" id="MobiDB-lite"/>
    </source>
</evidence>
<feature type="domain" description="Cation efflux protein cytoplasmic" evidence="12">
    <location>
        <begin position="240"/>
        <end position="313"/>
    </location>
</feature>
<reference evidence="13 14" key="1">
    <citation type="submission" date="2015-10" db="EMBL/GenBank/DDBJ databases">
        <title>Genomic differences between typical nodule nitrogen-fixing rhizobial strains and those coming from bean seeds.</title>
        <authorList>
            <person name="Peralta H."/>
            <person name="Aguilar-Vera A."/>
            <person name="Diaz R."/>
            <person name="Mora Y."/>
            <person name="Martinez-Batallar G."/>
            <person name="Salazar E."/>
            <person name="Vargas-Lagunas C."/>
            <person name="Encarnacion S."/>
            <person name="Girard L."/>
            <person name="Mora J."/>
        </authorList>
    </citation>
    <scope>NUCLEOTIDE SEQUENCE [LARGE SCALE GENOMIC DNA]</scope>
    <source>
        <strain evidence="13 14">CFNEI 73</strain>
        <plasmid evidence="13 14">C</plasmid>
    </source>
</reference>
<evidence type="ECO:0000256" key="1">
    <source>
        <dbReference type="ARBA" id="ARBA00004141"/>
    </source>
</evidence>
<dbReference type="AlphaFoldDB" id="A0A1L3LVF3"/>
<feature type="region of interest" description="Disordered" evidence="9">
    <location>
        <begin position="1"/>
        <end position="27"/>
    </location>
</feature>
<gene>
    <name evidence="13" type="ORF">SAMCFNEI73_pC0358</name>
</gene>
<evidence type="ECO:0000256" key="8">
    <source>
        <dbReference type="ARBA" id="ARBA00023136"/>
    </source>
</evidence>
<evidence type="ECO:0000256" key="4">
    <source>
        <dbReference type="ARBA" id="ARBA00022692"/>
    </source>
</evidence>
<dbReference type="Pfam" id="PF16916">
    <property type="entry name" value="ZT_dimer"/>
    <property type="match status" value="1"/>
</dbReference>
<keyword evidence="3" id="KW-0813">Transport</keyword>
<feature type="transmembrane region" description="Helical" evidence="10">
    <location>
        <begin position="44"/>
        <end position="66"/>
    </location>
</feature>
<keyword evidence="14" id="KW-1185">Reference proteome</keyword>
<dbReference type="InterPro" id="IPR027470">
    <property type="entry name" value="Cation_efflux_CTD"/>
</dbReference>
<feature type="transmembrane region" description="Helical" evidence="10">
    <location>
        <begin position="107"/>
        <end position="131"/>
    </location>
</feature>
<dbReference type="RefSeq" id="WP_064253918.1">
    <property type="nucleotide sequence ID" value="NZ_CP013110.1"/>
</dbReference>
<dbReference type="GO" id="GO:0005886">
    <property type="term" value="C:plasma membrane"/>
    <property type="evidence" value="ECO:0007669"/>
    <property type="project" value="TreeGrafter"/>
</dbReference>
<geneLocation type="plasmid" evidence="13 14">
    <name>C</name>
</geneLocation>
<dbReference type="EMBL" id="CP013110">
    <property type="protein sequence ID" value="APG94080.1"/>
    <property type="molecule type" value="Genomic_DNA"/>
</dbReference>
<dbReference type="SUPFAM" id="SSF161111">
    <property type="entry name" value="Cation efflux protein transmembrane domain-like"/>
    <property type="match status" value="1"/>
</dbReference>
<keyword evidence="5" id="KW-0862">Zinc</keyword>
<dbReference type="KEGG" id="same:SAMCFNEI73_pC0358"/>
<dbReference type="PANTHER" id="PTHR11562:SF17">
    <property type="entry name" value="RE54080P-RELATED"/>
    <property type="match status" value="1"/>
</dbReference>
<keyword evidence="7" id="KW-0406">Ion transport</keyword>
<comment type="similarity">
    <text evidence="2">Belongs to the cation diffusion facilitator (CDF) transporter (TC 2.A.4) family. SLC30A subfamily.</text>
</comment>
<dbReference type="InterPro" id="IPR027469">
    <property type="entry name" value="Cation_efflux_TMD_sf"/>
</dbReference>
<comment type="subcellular location">
    <subcellularLocation>
        <location evidence="1">Membrane</location>
        <topology evidence="1">Multi-pass membrane protein</topology>
    </subcellularLocation>
</comment>
<dbReference type="Proteomes" id="UP000182306">
    <property type="component" value="Plasmid C"/>
</dbReference>
<feature type="transmembrane region" description="Helical" evidence="10">
    <location>
        <begin position="179"/>
        <end position="201"/>
    </location>
</feature>